<gene>
    <name evidence="2" type="ORF">CKY28_01310</name>
</gene>
<dbReference type="GO" id="GO:0016747">
    <property type="term" value="F:acyltransferase activity, transferring groups other than amino-acyl groups"/>
    <property type="evidence" value="ECO:0007669"/>
    <property type="project" value="InterPro"/>
</dbReference>
<dbReference type="Proteomes" id="UP000218151">
    <property type="component" value="Unassembled WGS sequence"/>
</dbReference>
<reference evidence="3" key="1">
    <citation type="submission" date="2017-09" db="EMBL/GenBank/DDBJ databases">
        <authorList>
            <person name="Feng G."/>
            <person name="Zhu H."/>
        </authorList>
    </citation>
    <scope>NUCLEOTIDE SEQUENCE [LARGE SCALE GENOMIC DNA]</scope>
    <source>
        <strain evidence="3">1PNM-20</strain>
    </source>
</reference>
<sequence length="190" mass="21728">MAAEEGARAGRRAGGVSAEFESERLRFRPQRIEDAEALHEAYRDEALMRYWSSAPHRTLDDTVAYLTPSGEGRGWSIVAKETGEVTGTLFTSERRSGVSEIGYLLVRRHWGRGYAREAVARLLDLLFLEEGRRRVFADTDPENGPSIRLLESLGFRREGLLRAEWETHIGVRDSVVWGLLRDEWKARWQP</sequence>
<name>A0A2A2SK71_9SPHN</name>
<protein>
    <submittedName>
        <fullName evidence="2">GNAT family N-acetyltransferase</fullName>
    </submittedName>
</protein>
<dbReference type="InterPro" id="IPR016181">
    <property type="entry name" value="Acyl_CoA_acyltransferase"/>
</dbReference>
<evidence type="ECO:0000313" key="2">
    <source>
        <dbReference type="EMBL" id="PAX09421.1"/>
    </source>
</evidence>
<organism evidence="2 3">
    <name type="scientific">Sphingomonas lenta</name>
    <dbReference type="NCBI Taxonomy" id="1141887"/>
    <lineage>
        <taxon>Bacteria</taxon>
        <taxon>Pseudomonadati</taxon>
        <taxon>Pseudomonadota</taxon>
        <taxon>Alphaproteobacteria</taxon>
        <taxon>Sphingomonadales</taxon>
        <taxon>Sphingomonadaceae</taxon>
        <taxon>Sphingomonas</taxon>
    </lineage>
</organism>
<keyword evidence="3" id="KW-1185">Reference proteome</keyword>
<evidence type="ECO:0000313" key="3">
    <source>
        <dbReference type="Proteomes" id="UP000218151"/>
    </source>
</evidence>
<dbReference type="PROSITE" id="PS51186">
    <property type="entry name" value="GNAT"/>
    <property type="match status" value="1"/>
</dbReference>
<dbReference type="InterPro" id="IPR051531">
    <property type="entry name" value="N-acetyltransferase"/>
</dbReference>
<dbReference type="AlphaFoldDB" id="A0A2A2SK71"/>
<comment type="caution">
    <text evidence="2">The sequence shown here is derived from an EMBL/GenBank/DDBJ whole genome shotgun (WGS) entry which is preliminary data.</text>
</comment>
<dbReference type="Gene3D" id="3.40.630.30">
    <property type="match status" value="1"/>
</dbReference>
<dbReference type="SUPFAM" id="SSF55729">
    <property type="entry name" value="Acyl-CoA N-acyltransferases (Nat)"/>
    <property type="match status" value="1"/>
</dbReference>
<dbReference type="InterPro" id="IPR000182">
    <property type="entry name" value="GNAT_dom"/>
</dbReference>
<proteinExistence type="predicted"/>
<accession>A0A2A2SK71</accession>
<dbReference type="Pfam" id="PF13302">
    <property type="entry name" value="Acetyltransf_3"/>
    <property type="match status" value="1"/>
</dbReference>
<dbReference type="PANTHER" id="PTHR43792">
    <property type="entry name" value="GNAT FAMILY, PUTATIVE (AFU_ORTHOLOGUE AFUA_3G00765)-RELATED-RELATED"/>
    <property type="match status" value="1"/>
</dbReference>
<evidence type="ECO:0000259" key="1">
    <source>
        <dbReference type="PROSITE" id="PS51186"/>
    </source>
</evidence>
<dbReference type="OrthoDB" id="5295305at2"/>
<feature type="domain" description="N-acetyltransferase" evidence="1">
    <location>
        <begin position="25"/>
        <end position="182"/>
    </location>
</feature>
<keyword evidence="2" id="KW-0808">Transferase</keyword>
<dbReference type="EMBL" id="NSLI01000001">
    <property type="protein sequence ID" value="PAX09421.1"/>
    <property type="molecule type" value="Genomic_DNA"/>
</dbReference>